<organism evidence="2">
    <name type="scientific">Oryza glumipatula</name>
    <dbReference type="NCBI Taxonomy" id="40148"/>
    <lineage>
        <taxon>Eukaryota</taxon>
        <taxon>Viridiplantae</taxon>
        <taxon>Streptophyta</taxon>
        <taxon>Embryophyta</taxon>
        <taxon>Tracheophyta</taxon>
        <taxon>Spermatophyta</taxon>
        <taxon>Magnoliopsida</taxon>
        <taxon>Liliopsida</taxon>
        <taxon>Poales</taxon>
        <taxon>Poaceae</taxon>
        <taxon>BOP clade</taxon>
        <taxon>Oryzoideae</taxon>
        <taxon>Oryzeae</taxon>
        <taxon>Oryzinae</taxon>
        <taxon>Oryza</taxon>
    </lineage>
</organism>
<reference evidence="2" key="3">
    <citation type="submission" date="2018-05" db="EMBL/GenBank/DDBJ databases">
        <title>OgluRS3 (Oryza glumaepatula Reference Sequence Version 3).</title>
        <authorList>
            <person name="Zhang J."/>
            <person name="Kudrna D."/>
            <person name="Lee S."/>
            <person name="Talag J."/>
            <person name="Welchert J."/>
            <person name="Wing R.A."/>
        </authorList>
    </citation>
    <scope>NUCLEOTIDE SEQUENCE [LARGE SCALE GENOMIC DNA]</scope>
</reference>
<dbReference type="Proteomes" id="UP000026961">
    <property type="component" value="Chromosome 1"/>
</dbReference>
<feature type="region of interest" description="Disordered" evidence="1">
    <location>
        <begin position="152"/>
        <end position="180"/>
    </location>
</feature>
<reference evidence="2" key="2">
    <citation type="submission" date="2015-04" db="UniProtKB">
        <authorList>
            <consortium name="EnsemblPlants"/>
        </authorList>
    </citation>
    <scope>IDENTIFICATION</scope>
</reference>
<protein>
    <submittedName>
        <fullName evidence="2">Uncharacterized protein</fullName>
    </submittedName>
</protein>
<accession>A0A0D9YCQ1</accession>
<dbReference type="HOGENOM" id="CLU_1725138_0_0_1"/>
<dbReference type="EnsemblPlants" id="OGLUM01G29170.5">
    <property type="protein sequence ID" value="OGLUM01G29170.5"/>
    <property type="gene ID" value="OGLUM01G29170"/>
</dbReference>
<evidence type="ECO:0000313" key="3">
    <source>
        <dbReference type="Proteomes" id="UP000026961"/>
    </source>
</evidence>
<proteinExistence type="predicted"/>
<keyword evidence="3" id="KW-1185">Reference proteome</keyword>
<sequence length="180" mass="19777">MARSDDEFGGHGSPPPVTNLCKSVPEDKMDVVAPVMGIGSEEMAVGMRMRRRFTPIVWNPRGSRYWTLGGGDSSGALHGRKMVQWWRSVWGGGRPDGGSKVEGGGGRCGVHEVTGRRGAWLGLGSLPPTDMDGFFLQRRFLKYWSIPDSAGEGELVGDAGRSRSQRQWWRRRPTLPLPPS</sequence>
<evidence type="ECO:0000256" key="1">
    <source>
        <dbReference type="SAM" id="MobiDB-lite"/>
    </source>
</evidence>
<reference evidence="2" key="1">
    <citation type="submission" date="2013-08" db="EMBL/GenBank/DDBJ databases">
        <title>Oryza genome evolution.</title>
        <authorList>
            <person name="Wing R.A."/>
            <person name="Panaud O."/>
            <person name="Oliveira A.C."/>
        </authorList>
    </citation>
    <scope>NUCLEOTIDE SEQUENCE</scope>
</reference>
<dbReference type="Gramene" id="OGLUM01G29170.5">
    <property type="protein sequence ID" value="OGLUM01G29170.5"/>
    <property type="gene ID" value="OGLUM01G29170"/>
</dbReference>
<feature type="region of interest" description="Disordered" evidence="1">
    <location>
        <begin position="1"/>
        <end position="22"/>
    </location>
</feature>
<name>A0A0D9YCQ1_9ORYZ</name>
<dbReference type="AlphaFoldDB" id="A0A0D9YCQ1"/>
<evidence type="ECO:0000313" key="2">
    <source>
        <dbReference type="EnsemblPlants" id="OGLUM01G29170.5"/>
    </source>
</evidence>